<comment type="caution">
    <text evidence="2">The sequence shown here is derived from an EMBL/GenBank/DDBJ whole genome shotgun (WGS) entry which is preliminary data.</text>
</comment>
<evidence type="ECO:0008006" key="4">
    <source>
        <dbReference type="Google" id="ProtNLM"/>
    </source>
</evidence>
<dbReference type="SUPFAM" id="SSF101898">
    <property type="entry name" value="NHL repeat"/>
    <property type="match status" value="1"/>
</dbReference>
<evidence type="ECO:0000313" key="3">
    <source>
        <dbReference type="Proteomes" id="UP001139971"/>
    </source>
</evidence>
<evidence type="ECO:0000313" key="2">
    <source>
        <dbReference type="EMBL" id="MDC8014857.1"/>
    </source>
</evidence>
<accession>A0A9X3YM82</accession>
<keyword evidence="1" id="KW-0732">Signal</keyword>
<dbReference type="InterPro" id="IPR013431">
    <property type="entry name" value="Delta_60_rpt"/>
</dbReference>
<dbReference type="Proteomes" id="UP001139971">
    <property type="component" value="Unassembled WGS sequence"/>
</dbReference>
<protein>
    <recommendedName>
        <fullName evidence="4">Delta-60 repeat protein</fullName>
    </recommendedName>
</protein>
<feature type="signal peptide" evidence="1">
    <location>
        <begin position="1"/>
        <end position="23"/>
    </location>
</feature>
<gene>
    <name evidence="2" type="ORF">OD750_020110</name>
</gene>
<organism evidence="2 3">
    <name type="scientific">Tahibacter soli</name>
    <dbReference type="NCBI Taxonomy" id="2983605"/>
    <lineage>
        <taxon>Bacteria</taxon>
        <taxon>Pseudomonadati</taxon>
        <taxon>Pseudomonadota</taxon>
        <taxon>Gammaproteobacteria</taxon>
        <taxon>Lysobacterales</taxon>
        <taxon>Rhodanobacteraceae</taxon>
        <taxon>Tahibacter</taxon>
    </lineage>
</organism>
<reference evidence="2" key="1">
    <citation type="submission" date="2023-02" db="EMBL/GenBank/DDBJ databases">
        <title>Tahibacter soli sp. nov. isolated from soil.</title>
        <authorList>
            <person name="Baek J.H."/>
            <person name="Lee J.K."/>
            <person name="Choi D.G."/>
            <person name="Jeon C.O."/>
        </authorList>
    </citation>
    <scope>NUCLEOTIDE SEQUENCE</scope>
    <source>
        <strain evidence="2">BL</strain>
    </source>
</reference>
<dbReference type="AlphaFoldDB" id="A0A9X3YM82"/>
<dbReference type="NCBIfam" id="TIGR02608">
    <property type="entry name" value="delta_60_rpt"/>
    <property type="match status" value="6"/>
</dbReference>
<sequence length="494" mass="50429">MTKNIQRLALAVAAACVSLCAPAQSLDTTFIAGQDAIYPGPDPSAGSWDRVRAIALQPDGRIVVGGSFTYIGMIEMTGIARLAPDGAIDTGFTAPPVRADTIAVLPDGKLLIAGRFADVGGTPRPGIARLNADGTLDTAFAPGDWSNGGRAPNVAAFAVQPDGRIVAAGNAYDAADLSVISVFRLNADGTNDTTFARPAIETYYGGVSGFALDADGKVLLGGRFTSVNGQARDNIARLNADGSVDTAFNPGADGDVMSLVPLPDGRILAAGHFTTLAGSTNGNVVRIAADGQLDATFSAGPFDGGVTSVAPAVDGSLLVAGTFWTVGDTSRPFVARLGADGALDASYAVATGDWTMSLARQIDGKAFVAGGFVTVDGVARNHIARLAANGDATGTLAAPGDVRWTFGDAAPAFSRATLETSDDGTTWSAPVAGTPLARGWSFAASLPVDRDVWVRARGVASGSFSNATYSLIEQKRQLRGSDTIFAHGFEAAAR</sequence>
<keyword evidence="3" id="KW-1185">Reference proteome</keyword>
<name>A0A9X3YM82_9GAMM</name>
<proteinExistence type="predicted"/>
<dbReference type="RefSeq" id="WP_263540903.1">
    <property type="nucleotide sequence ID" value="NZ_JAOVZO020000019.1"/>
</dbReference>
<dbReference type="EMBL" id="JAOVZO020000019">
    <property type="protein sequence ID" value="MDC8014857.1"/>
    <property type="molecule type" value="Genomic_DNA"/>
</dbReference>
<feature type="chain" id="PRO_5040724596" description="Delta-60 repeat protein" evidence="1">
    <location>
        <begin position="24"/>
        <end position="494"/>
    </location>
</feature>
<dbReference type="Gene3D" id="2.80.10.50">
    <property type="match status" value="3"/>
</dbReference>
<evidence type="ECO:0000256" key="1">
    <source>
        <dbReference type="SAM" id="SignalP"/>
    </source>
</evidence>
<dbReference type="Pfam" id="PF17164">
    <property type="entry name" value="DUF5122"/>
    <property type="match status" value="7"/>
</dbReference>